<dbReference type="Proteomes" id="UP000315759">
    <property type="component" value="Unassembled WGS sequence"/>
</dbReference>
<keyword evidence="2" id="KW-1185">Reference proteome</keyword>
<gene>
    <name evidence="1" type="ORF">D8S82_05205</name>
</gene>
<dbReference type="InterPro" id="IPR046348">
    <property type="entry name" value="SIS_dom_sf"/>
</dbReference>
<sequence length="357" mass="36798">MSAPHATIDLDDVEGLLAADREGLLRAASMAGAQMRATAAALEEGALASLHGDHPPRTVIWVATRGAAESAGAMLAAAFGGSTGAPIVVASEVPPWIGALDVMIVAGDDAADPVLVATAASGIRRGARVVVAAPDEGPLREVAAGKAVVLAPRLLVSDEFALVRYLAVGLAVLHVVLPGVSVDLAELADALDAETLRNSAGRDLFTNPAKSLAERMSDRDVVLAGGNAASVALARHAASILLRVAQRPAAAVGLADVMTALRRGLSSGSTTYESSIFHDDEIDGPQAKRVRAMVFATDEERPAMVAALNGYDDVDVVSADDVGEDAVSRPSGRREQQLVILAVRFEMAAVYLRLVRG</sequence>
<dbReference type="EMBL" id="VIFX01000005">
    <property type="protein sequence ID" value="TQR87598.1"/>
    <property type="molecule type" value="Genomic_DNA"/>
</dbReference>
<dbReference type="GO" id="GO:0097367">
    <property type="term" value="F:carbohydrate derivative binding"/>
    <property type="evidence" value="ECO:0007669"/>
    <property type="project" value="InterPro"/>
</dbReference>
<evidence type="ECO:0000313" key="2">
    <source>
        <dbReference type="Proteomes" id="UP000315759"/>
    </source>
</evidence>
<comment type="caution">
    <text evidence="1">The sequence shown here is derived from an EMBL/GenBank/DDBJ whole genome shotgun (WGS) entry which is preliminary data.</text>
</comment>
<dbReference type="SUPFAM" id="SSF53697">
    <property type="entry name" value="SIS domain"/>
    <property type="match status" value="1"/>
</dbReference>
<reference evidence="1 2" key="1">
    <citation type="submission" date="2018-10" db="EMBL/GenBank/DDBJ databases">
        <title>Draft genome of Mycobacterium hodleri strain B.</title>
        <authorList>
            <person name="Amande T.J."/>
            <person name="Mcgenity T.J."/>
        </authorList>
    </citation>
    <scope>NUCLEOTIDE SEQUENCE [LARGE SCALE GENOMIC DNA]</scope>
    <source>
        <strain evidence="1 2">B</strain>
    </source>
</reference>
<protein>
    <submittedName>
        <fullName evidence="1">TobH protein</fullName>
    </submittedName>
</protein>
<dbReference type="GO" id="GO:1901135">
    <property type="term" value="P:carbohydrate derivative metabolic process"/>
    <property type="evidence" value="ECO:0007669"/>
    <property type="project" value="InterPro"/>
</dbReference>
<dbReference type="RefSeq" id="WP_142551058.1">
    <property type="nucleotide sequence ID" value="NZ_VIFX01000005.1"/>
</dbReference>
<name>A0A544W5T7_9MYCO</name>
<dbReference type="AlphaFoldDB" id="A0A544W5T7"/>
<organism evidence="1 2">
    <name type="scientific">Mycolicibacterium hodleri</name>
    <dbReference type="NCBI Taxonomy" id="49897"/>
    <lineage>
        <taxon>Bacteria</taxon>
        <taxon>Bacillati</taxon>
        <taxon>Actinomycetota</taxon>
        <taxon>Actinomycetes</taxon>
        <taxon>Mycobacteriales</taxon>
        <taxon>Mycobacteriaceae</taxon>
        <taxon>Mycolicibacterium</taxon>
    </lineage>
</organism>
<accession>A0A544W5T7</accession>
<evidence type="ECO:0000313" key="1">
    <source>
        <dbReference type="EMBL" id="TQR87598.1"/>
    </source>
</evidence>
<proteinExistence type="predicted"/>